<dbReference type="Gene3D" id="3.80.10.10">
    <property type="entry name" value="Ribonuclease Inhibitor"/>
    <property type="match status" value="1"/>
</dbReference>
<comment type="caution">
    <text evidence="1">The sequence shown here is derived from an EMBL/GenBank/DDBJ whole genome shotgun (WGS) entry which is preliminary data.</text>
</comment>
<reference evidence="2" key="1">
    <citation type="journal article" date="2018" name="Gigascience">
        <title>Genome assembly of the Pink Ipe (Handroanthus impetiginosus, Bignoniaceae), a highly valued, ecologically keystone Neotropical timber forest tree.</title>
        <authorList>
            <person name="Silva-Junior O.B."/>
            <person name="Grattapaglia D."/>
            <person name="Novaes E."/>
            <person name="Collevatti R.G."/>
        </authorList>
    </citation>
    <scope>NUCLEOTIDE SEQUENCE [LARGE SCALE GENOMIC DNA]</scope>
    <source>
        <strain evidence="2">cv. UFG-1</strain>
    </source>
</reference>
<name>A0A2G9HFU7_9LAMI</name>
<dbReference type="OrthoDB" id="908632at2759"/>
<dbReference type="AlphaFoldDB" id="A0A2G9HFU7"/>
<evidence type="ECO:0000313" key="1">
    <source>
        <dbReference type="EMBL" id="PIN16160.1"/>
    </source>
</evidence>
<sequence>MNGLEFLNREFLGMSGNNDGSMPSSAVAISFPKLQILSFWRCCGWKGWEDITAEEATDNALSIMPCLKELEIVDCTLTALPHRFLRKALALENLKIEDSLYLSQRYADKNGSDWRFLSHIPSVKME</sequence>
<dbReference type="EMBL" id="NKXS01001936">
    <property type="protein sequence ID" value="PIN16160.1"/>
    <property type="molecule type" value="Genomic_DNA"/>
</dbReference>
<dbReference type="SUPFAM" id="SSF52058">
    <property type="entry name" value="L domain-like"/>
    <property type="match status" value="1"/>
</dbReference>
<accession>A0A2G9HFU7</accession>
<proteinExistence type="predicted"/>
<organism evidence="1 2">
    <name type="scientific">Handroanthus impetiginosus</name>
    <dbReference type="NCBI Taxonomy" id="429701"/>
    <lineage>
        <taxon>Eukaryota</taxon>
        <taxon>Viridiplantae</taxon>
        <taxon>Streptophyta</taxon>
        <taxon>Embryophyta</taxon>
        <taxon>Tracheophyta</taxon>
        <taxon>Spermatophyta</taxon>
        <taxon>Magnoliopsida</taxon>
        <taxon>eudicotyledons</taxon>
        <taxon>Gunneridae</taxon>
        <taxon>Pentapetalae</taxon>
        <taxon>asterids</taxon>
        <taxon>lamiids</taxon>
        <taxon>Lamiales</taxon>
        <taxon>Bignoniaceae</taxon>
        <taxon>Crescentiina</taxon>
        <taxon>Tabebuia alliance</taxon>
        <taxon>Handroanthus</taxon>
    </lineage>
</organism>
<evidence type="ECO:0000313" key="2">
    <source>
        <dbReference type="Proteomes" id="UP000231279"/>
    </source>
</evidence>
<protein>
    <submittedName>
        <fullName evidence="1">Uncharacterized protein</fullName>
    </submittedName>
</protein>
<dbReference type="Proteomes" id="UP000231279">
    <property type="component" value="Unassembled WGS sequence"/>
</dbReference>
<gene>
    <name evidence="1" type="ORF">CDL12_11189</name>
</gene>
<dbReference type="InterPro" id="IPR032675">
    <property type="entry name" value="LRR_dom_sf"/>
</dbReference>
<keyword evidence="2" id="KW-1185">Reference proteome</keyword>
<dbReference type="STRING" id="429701.A0A2G9HFU7"/>